<sequence length="125" mass="14794">MIKETIEEGHCYIRIYYYFINKGIEATIDSTLVTDIISHDLSKGKETGVIIKEVEYYTSNILLWAISEDRLKDLIKNEKNYWQQFSDTLKKEKDPHYIQFEKLSNQFNIEGKIFNLNLSVQTSYP</sequence>
<gene>
    <name evidence="1" type="ORF">KYI10_12040</name>
</gene>
<protein>
    <submittedName>
        <fullName evidence="1">Uncharacterized protein</fullName>
    </submittedName>
</protein>
<dbReference type="AlphaFoldDB" id="A0AAT9P7N7"/>
<accession>A0AAT9P7N7</accession>
<reference evidence="1" key="1">
    <citation type="submission" date="2021-07" db="EMBL/GenBank/DDBJ databases">
        <title>Prevalence and characterization of methicillin-resistant Macrococcus spp. in food producing animals and meat in Switzerland in 2019.</title>
        <authorList>
            <person name="Keller J.E."/>
            <person name="Schwendener S."/>
            <person name="Neuenschwander J."/>
            <person name="Overesch G."/>
            <person name="Perreten V."/>
        </authorList>
    </citation>
    <scope>NUCLEOTIDE SEQUENCE</scope>
    <source>
        <strain evidence="1">19Msa1099</strain>
        <plasmid evidence="1">p19Msa1099-1</plasmid>
    </source>
</reference>
<keyword evidence="1" id="KW-0614">Plasmid</keyword>
<proteinExistence type="predicted"/>
<organism evidence="1">
    <name type="scientific">Macrococcus psychrotolerans</name>
    <dbReference type="NCBI Taxonomy" id="3039389"/>
    <lineage>
        <taxon>Bacteria</taxon>
        <taxon>Bacillati</taxon>
        <taxon>Bacillota</taxon>
        <taxon>Bacilli</taxon>
        <taxon>Bacillales</taxon>
        <taxon>Staphylococcaceae</taxon>
        <taxon>Macrococcus</taxon>
    </lineage>
</organism>
<evidence type="ECO:0000313" key="1">
    <source>
        <dbReference type="EMBL" id="QYA34159.2"/>
    </source>
</evidence>
<dbReference type="EMBL" id="CP079957">
    <property type="protein sequence ID" value="QYA34159.2"/>
    <property type="molecule type" value="Genomic_DNA"/>
</dbReference>
<geneLocation type="plasmid" evidence="1">
    <name>p19Msa1099-1</name>
</geneLocation>
<name>A0AAT9P7N7_9STAP</name>